<dbReference type="EMBL" id="FOME01000020">
    <property type="protein sequence ID" value="SFF15347.1"/>
    <property type="molecule type" value="Genomic_DNA"/>
</dbReference>
<keyword evidence="1" id="KW-0472">Membrane</keyword>
<keyword evidence="4" id="KW-1185">Reference proteome</keyword>
<evidence type="ECO:0000313" key="5">
    <source>
        <dbReference type="Proteomes" id="UP000236729"/>
    </source>
</evidence>
<evidence type="ECO:0000313" key="2">
    <source>
        <dbReference type="EMBL" id="SEG91406.1"/>
    </source>
</evidence>
<feature type="transmembrane region" description="Helical" evidence="1">
    <location>
        <begin position="242"/>
        <end position="263"/>
    </location>
</feature>
<protein>
    <recommendedName>
        <fullName evidence="6">ABC-2 family transporter</fullName>
    </recommendedName>
</protein>
<accession>A0A1I2GEK9</accession>
<name>A0A1H6E318_9PSEU</name>
<dbReference type="Proteomes" id="UP000199690">
    <property type="component" value="Unassembled WGS sequence"/>
</dbReference>
<evidence type="ECO:0000313" key="4">
    <source>
        <dbReference type="Proteomes" id="UP000199690"/>
    </source>
</evidence>
<evidence type="ECO:0000256" key="1">
    <source>
        <dbReference type="SAM" id="Phobius"/>
    </source>
</evidence>
<feature type="transmembrane region" description="Helical" evidence="1">
    <location>
        <begin position="59"/>
        <end position="77"/>
    </location>
</feature>
<feature type="transmembrane region" description="Helical" evidence="1">
    <location>
        <begin position="143"/>
        <end position="164"/>
    </location>
</feature>
<feature type="transmembrane region" description="Helical" evidence="1">
    <location>
        <begin position="104"/>
        <end position="123"/>
    </location>
</feature>
<gene>
    <name evidence="2" type="ORF">SAMN02982929_05453</name>
    <name evidence="3" type="ORF">SAMN05216506_12089</name>
</gene>
<evidence type="ECO:0008006" key="6">
    <source>
        <dbReference type="Google" id="ProtNLM"/>
    </source>
</evidence>
<sequence>MTWLAWRQHRLGLAGFAAVFLGVAAIYGFSGALDADARTVYTAASGFSRLVKFGEDMSTYLQPLPLLVGMFAGAPLVSRELEHHTFRYAWTQGVSRGRWLRGKVILVGGAILVLSALLSAAHMSWFAPMAPERGWFQLFNQSILVFPATCLFTFALGMAIGALVERIVPAMAITLVAAGAVFILFAAVLRPNYSTPVVVSQPTLGGGSPEELARSYYLGSSVRGDLTEISYHPADRFWTFQFVEAGCYLALTAALLALTFWWLSRKLS</sequence>
<organism evidence="2 5">
    <name type="scientific">Saccharopolyspora kobensis</name>
    <dbReference type="NCBI Taxonomy" id="146035"/>
    <lineage>
        <taxon>Bacteria</taxon>
        <taxon>Bacillati</taxon>
        <taxon>Actinomycetota</taxon>
        <taxon>Actinomycetes</taxon>
        <taxon>Pseudonocardiales</taxon>
        <taxon>Pseudonocardiaceae</taxon>
        <taxon>Saccharopolyspora</taxon>
    </lineage>
</organism>
<dbReference type="AlphaFoldDB" id="A0A1H6E318"/>
<proteinExistence type="predicted"/>
<feature type="transmembrane region" description="Helical" evidence="1">
    <location>
        <begin position="171"/>
        <end position="189"/>
    </location>
</feature>
<keyword evidence="1" id="KW-0812">Transmembrane</keyword>
<keyword evidence="1" id="KW-1133">Transmembrane helix</keyword>
<accession>A0A1H6E318</accession>
<dbReference type="EMBL" id="FNVB01000008">
    <property type="protein sequence ID" value="SEG91406.1"/>
    <property type="molecule type" value="Genomic_DNA"/>
</dbReference>
<dbReference type="RefSeq" id="WP_093358271.1">
    <property type="nucleotide sequence ID" value="NZ_FNVB01000008.1"/>
</dbReference>
<reference evidence="2" key="1">
    <citation type="submission" date="2016-10" db="EMBL/GenBank/DDBJ databases">
        <authorList>
            <person name="de Groot N.N."/>
        </authorList>
    </citation>
    <scope>NUCLEOTIDE SEQUENCE [LARGE SCALE GENOMIC DNA]</scope>
    <source>
        <strain evidence="2">ATCC 20501</strain>
    </source>
</reference>
<evidence type="ECO:0000313" key="3">
    <source>
        <dbReference type="EMBL" id="SFF15347.1"/>
    </source>
</evidence>
<dbReference type="Proteomes" id="UP000236729">
    <property type="component" value="Unassembled WGS sequence"/>
</dbReference>
<reference evidence="4 5" key="2">
    <citation type="submission" date="2016-10" db="EMBL/GenBank/DDBJ databases">
        <authorList>
            <person name="Varghese N."/>
            <person name="Submissions S."/>
        </authorList>
    </citation>
    <scope>NUCLEOTIDE SEQUENCE [LARGE SCALE GENOMIC DNA]</scope>
    <source>
        <strain evidence="5">ATCC 20501</strain>
        <strain evidence="3 4">CGMCC 4.3529</strain>
    </source>
</reference>